<keyword evidence="1" id="KW-1133">Transmembrane helix</keyword>
<proteinExistence type="predicted"/>
<reference evidence="2 3" key="1">
    <citation type="journal article" date="2024" name="G3 (Bethesda)">
        <title>Genome assembly of Hibiscus sabdariffa L. provides insights into metabolisms of medicinal natural products.</title>
        <authorList>
            <person name="Kim T."/>
        </authorList>
    </citation>
    <scope>NUCLEOTIDE SEQUENCE [LARGE SCALE GENOMIC DNA]</scope>
    <source>
        <strain evidence="2">TK-2024</strain>
        <tissue evidence="2">Old leaves</tissue>
    </source>
</reference>
<keyword evidence="1" id="KW-0472">Membrane</keyword>
<dbReference type="Proteomes" id="UP001396334">
    <property type="component" value="Unassembled WGS sequence"/>
</dbReference>
<name>A0ABR2R901_9ROSI</name>
<evidence type="ECO:0000313" key="3">
    <source>
        <dbReference type="Proteomes" id="UP001396334"/>
    </source>
</evidence>
<feature type="transmembrane region" description="Helical" evidence="1">
    <location>
        <begin position="12"/>
        <end position="32"/>
    </location>
</feature>
<accession>A0ABR2R901</accession>
<keyword evidence="3" id="KW-1185">Reference proteome</keyword>
<comment type="caution">
    <text evidence="2">The sequence shown here is derived from an EMBL/GenBank/DDBJ whole genome shotgun (WGS) entry which is preliminary data.</text>
</comment>
<organism evidence="2 3">
    <name type="scientific">Hibiscus sabdariffa</name>
    <name type="common">roselle</name>
    <dbReference type="NCBI Taxonomy" id="183260"/>
    <lineage>
        <taxon>Eukaryota</taxon>
        <taxon>Viridiplantae</taxon>
        <taxon>Streptophyta</taxon>
        <taxon>Embryophyta</taxon>
        <taxon>Tracheophyta</taxon>
        <taxon>Spermatophyta</taxon>
        <taxon>Magnoliopsida</taxon>
        <taxon>eudicotyledons</taxon>
        <taxon>Gunneridae</taxon>
        <taxon>Pentapetalae</taxon>
        <taxon>rosids</taxon>
        <taxon>malvids</taxon>
        <taxon>Malvales</taxon>
        <taxon>Malvaceae</taxon>
        <taxon>Malvoideae</taxon>
        <taxon>Hibiscus</taxon>
    </lineage>
</organism>
<gene>
    <name evidence="2" type="ORF">V6N11_035806</name>
</gene>
<evidence type="ECO:0000256" key="1">
    <source>
        <dbReference type="SAM" id="Phobius"/>
    </source>
</evidence>
<keyword evidence="1" id="KW-0812">Transmembrane</keyword>
<protein>
    <submittedName>
        <fullName evidence="2">Uncharacterized protein</fullName>
    </submittedName>
</protein>
<dbReference type="EMBL" id="JBBPBN010000024">
    <property type="protein sequence ID" value="KAK9009264.1"/>
    <property type="molecule type" value="Genomic_DNA"/>
</dbReference>
<sequence length="107" mass="11724">MSPPSSNQPENLHRWLSVTLFLIIMLMGMLLLKVLCSKLRPEPNPTPADHLESSAQQPDRYKMEDYDVPASDEVFVIMAGEQSPSCLAKPTVALAAVASATQPCEQV</sequence>
<evidence type="ECO:0000313" key="2">
    <source>
        <dbReference type="EMBL" id="KAK9009264.1"/>
    </source>
</evidence>